<feature type="region of interest" description="Disordered" evidence="1">
    <location>
        <begin position="1"/>
        <end position="23"/>
    </location>
</feature>
<dbReference type="EMBL" id="LAZR01000364">
    <property type="protein sequence ID" value="KKN72357.1"/>
    <property type="molecule type" value="Genomic_DNA"/>
</dbReference>
<name>A0A0F9TBN4_9ZZZZ</name>
<reference evidence="2" key="1">
    <citation type="journal article" date="2015" name="Nature">
        <title>Complex archaea that bridge the gap between prokaryotes and eukaryotes.</title>
        <authorList>
            <person name="Spang A."/>
            <person name="Saw J.H."/>
            <person name="Jorgensen S.L."/>
            <person name="Zaremba-Niedzwiedzka K."/>
            <person name="Martijn J."/>
            <person name="Lind A.E."/>
            <person name="van Eijk R."/>
            <person name="Schleper C."/>
            <person name="Guy L."/>
            <person name="Ettema T.J."/>
        </authorList>
    </citation>
    <scope>NUCLEOTIDE SEQUENCE</scope>
</reference>
<evidence type="ECO:0000256" key="1">
    <source>
        <dbReference type="SAM" id="MobiDB-lite"/>
    </source>
</evidence>
<gene>
    <name evidence="2" type="ORF">LCGC14_0411840</name>
</gene>
<sequence length="256" mass="28986">MHLTSSSKENIREHAMRYTRTDESRRAIRRDAQEYTQVRRQAILSILGSKCSCVGDDCWHSGDCVTSDPRCLQLDHVNGDGAADRKRIGGGSNTVSYYFNHLSEAAEKLQILCANCNWIKCVRDGEIPKGKDDGNNGYRAAVVVSRVAPVSVRIEGLSSYRSLVKSFRRLADSIIGEGEVNLFKTLERWGIVETPRHPMSYHLARSWSRQDFYSGSDEDLTLFLGEKRVLMDGTAKILDKRIREASKEGEQRQWPN</sequence>
<feature type="compositionally biased region" description="Basic and acidic residues" evidence="1">
    <location>
        <begin position="9"/>
        <end position="23"/>
    </location>
</feature>
<dbReference type="AlphaFoldDB" id="A0A0F9TBN4"/>
<accession>A0A0F9TBN4</accession>
<organism evidence="2">
    <name type="scientific">marine sediment metagenome</name>
    <dbReference type="NCBI Taxonomy" id="412755"/>
    <lineage>
        <taxon>unclassified sequences</taxon>
        <taxon>metagenomes</taxon>
        <taxon>ecological metagenomes</taxon>
    </lineage>
</organism>
<proteinExistence type="predicted"/>
<comment type="caution">
    <text evidence="2">The sequence shown here is derived from an EMBL/GenBank/DDBJ whole genome shotgun (WGS) entry which is preliminary data.</text>
</comment>
<protein>
    <submittedName>
        <fullName evidence="2">Uncharacterized protein</fullName>
    </submittedName>
</protein>
<evidence type="ECO:0000313" key="2">
    <source>
        <dbReference type="EMBL" id="KKN72357.1"/>
    </source>
</evidence>